<organism evidence="1 2">
    <name type="scientific">Pseudomonas canavaninivorans</name>
    <dbReference type="NCBI Taxonomy" id="2842348"/>
    <lineage>
        <taxon>Bacteria</taxon>
        <taxon>Pseudomonadati</taxon>
        <taxon>Pseudomonadota</taxon>
        <taxon>Gammaproteobacteria</taxon>
        <taxon>Pseudomonadales</taxon>
        <taxon>Pseudomonadaceae</taxon>
        <taxon>Pseudomonas</taxon>
    </lineage>
</organism>
<proteinExistence type="predicted"/>
<sequence length="217" mass="25040">MIRLTLAPEPAHFDADVRQPGLRALDERVGIPVVRTAGKPYTVKAPRKEDLKGTDFPAYWTKALPDLLKSYGRLCAYTGFYIQKVTGAPSVDHAVAKTKDWQQAYEWINYRLICSLMNSRKGVKNLLDPTAIQDEWFELEFVGFQVIPRPGLDGPLATIVEFTIKELGLNEEACREVRAEYAEEYWRYRDEDKWNWLVERCPFVAQEMVRQGRKQAP</sequence>
<reference evidence="1 2" key="1">
    <citation type="journal article" date="2021" name="Microorganisms">
        <title>The Ever-Expanding Pseudomonas Genus: Description of 43 New Species and Partition of the Pseudomonas putida Group.</title>
        <authorList>
            <person name="Girard L."/>
            <person name="Lood C."/>
            <person name="Hofte M."/>
            <person name="Vandamme P."/>
            <person name="Rokni-Zadeh H."/>
            <person name="van Noort V."/>
            <person name="Lavigne R."/>
            <person name="De Mot R."/>
        </authorList>
    </citation>
    <scope>NUCLEOTIDE SEQUENCE [LARGE SCALE GENOMIC DNA]</scope>
    <source>
        <strain evidence="1 2">SWRI17</strain>
    </source>
</reference>
<dbReference type="RefSeq" id="WP_217861688.1">
    <property type="nucleotide sequence ID" value="NZ_CP077080.1"/>
</dbReference>
<evidence type="ECO:0000313" key="2">
    <source>
        <dbReference type="Proteomes" id="UP000824066"/>
    </source>
</evidence>
<dbReference type="EMBL" id="CP077080">
    <property type="protein sequence ID" value="QXI55544.1"/>
    <property type="molecule type" value="Genomic_DNA"/>
</dbReference>
<evidence type="ECO:0000313" key="1">
    <source>
        <dbReference type="EMBL" id="QXI55544.1"/>
    </source>
</evidence>
<protein>
    <submittedName>
        <fullName evidence="1">Uncharacterized protein</fullName>
    </submittedName>
</protein>
<keyword evidence="2" id="KW-1185">Reference proteome</keyword>
<name>A0ABX8QKX3_PSECO</name>
<dbReference type="Proteomes" id="UP000824066">
    <property type="component" value="Chromosome"/>
</dbReference>
<gene>
    <name evidence="1" type="ORF">KSS97_11605</name>
</gene>
<accession>A0ABX8QKX3</accession>